<keyword evidence="6 9" id="KW-0472">Membrane</keyword>
<comment type="similarity">
    <text evidence="7">Belongs to the MIP/aquaporin (TC 1.A.8) family. NIP (TC 1.A.8.12) subfamily.</text>
</comment>
<dbReference type="GO" id="GO:0015267">
    <property type="term" value="F:channel activity"/>
    <property type="evidence" value="ECO:0007669"/>
    <property type="project" value="InterPro"/>
</dbReference>
<dbReference type="InterPro" id="IPR022357">
    <property type="entry name" value="MIP_CS"/>
</dbReference>
<dbReference type="InterPro" id="IPR034294">
    <property type="entry name" value="Aquaporin_transptr"/>
</dbReference>
<gene>
    <name evidence="10" type="ORF">QYE76_012046</name>
</gene>
<feature type="transmembrane region" description="Helical" evidence="9">
    <location>
        <begin position="221"/>
        <end position="240"/>
    </location>
</feature>
<feature type="transmembrane region" description="Helical" evidence="9">
    <location>
        <begin position="416"/>
        <end position="438"/>
    </location>
</feature>
<feature type="transmembrane region" description="Helical" evidence="9">
    <location>
        <begin position="458"/>
        <end position="477"/>
    </location>
</feature>
<dbReference type="PANTHER" id="PTHR45724">
    <property type="entry name" value="AQUAPORIN NIP2-1"/>
    <property type="match status" value="1"/>
</dbReference>
<feature type="transmembrane region" description="Helical" evidence="9">
    <location>
        <begin position="145"/>
        <end position="166"/>
    </location>
</feature>
<evidence type="ECO:0000256" key="4">
    <source>
        <dbReference type="ARBA" id="ARBA00022737"/>
    </source>
</evidence>
<evidence type="ECO:0000256" key="6">
    <source>
        <dbReference type="ARBA" id="ARBA00023136"/>
    </source>
</evidence>
<feature type="transmembrane region" description="Helical" evidence="9">
    <location>
        <begin position="528"/>
        <end position="549"/>
    </location>
</feature>
<feature type="region of interest" description="Disordered" evidence="8">
    <location>
        <begin position="1"/>
        <end position="26"/>
    </location>
</feature>
<dbReference type="GO" id="GO:0016020">
    <property type="term" value="C:membrane"/>
    <property type="evidence" value="ECO:0007669"/>
    <property type="project" value="UniProtKB-SubCell"/>
</dbReference>
<keyword evidence="2" id="KW-0813">Transport</keyword>
<feature type="transmembrane region" description="Helical" evidence="9">
    <location>
        <begin position="489"/>
        <end position="508"/>
    </location>
</feature>
<name>A0AAD8U0B2_LOLMU</name>
<dbReference type="Proteomes" id="UP001231189">
    <property type="component" value="Unassembled WGS sequence"/>
</dbReference>
<proteinExistence type="inferred from homology"/>
<keyword evidence="11" id="KW-1185">Reference proteome</keyword>
<keyword evidence="4" id="KW-0677">Repeat</keyword>
<feature type="transmembrane region" description="Helical" evidence="9">
    <location>
        <begin position="341"/>
        <end position="360"/>
    </location>
</feature>
<sequence>MEAATTGAETPNLSTPATPGTPAPLFAGPRVDSLSYDRKSMPRCKCLPVDAWMAPNACVLEIPAPDVSLTRKLGAEFVGTFILIFFATAAPIVNQKYGGAISPFGNAACAGLAVMTIILSTGHISGAHLNPSLTIAFAALRHFPWLQVPAYVAVQVLGSICASYALKGVFHPFLSGGVTVPDVTISTAQAFFTEFIITFNLLFVVTAVATDTRAVGELAGIAVGAAVTLNILVAGPTTGGSMNPVRTLGPAVAAGNYRQLWIYLVAPTLGAVAGAGVYTAVKLRDAVATTGAETPNLSTPATPGTLSYDRKSIPRFKCLPMAPNASVLEIPAPDVSLTRKLGAEFVGTFILIFFATAAPIVNQKYGGAISPFGNAACAGLAVTTIILSTGHISGAHLNPSLTIAFAALRHFPWLQVPAYVAVQVLGSICASFALKGVFDPFLSGGVTVPDVTISTAQAFFTEFIITFNLLFVVTAVATDTRAVGELAGIAVGAAVTLNILVAGPTTGGSMNPVRTLGPAVAAGNYRQLWIYLVAPTLGAVAGAGVYTAVKLRDVNGETPRPQRSFRR</sequence>
<evidence type="ECO:0000256" key="7">
    <source>
        <dbReference type="ARBA" id="ARBA00060753"/>
    </source>
</evidence>
<evidence type="ECO:0000256" key="2">
    <source>
        <dbReference type="ARBA" id="ARBA00022448"/>
    </source>
</evidence>
<evidence type="ECO:0000256" key="9">
    <source>
        <dbReference type="SAM" id="Phobius"/>
    </source>
</evidence>
<comment type="caution">
    <text evidence="10">The sequence shown here is derived from an EMBL/GenBank/DDBJ whole genome shotgun (WGS) entry which is preliminary data.</text>
</comment>
<dbReference type="Pfam" id="PF00230">
    <property type="entry name" value="MIP"/>
    <property type="match status" value="2"/>
</dbReference>
<feature type="transmembrane region" description="Helical" evidence="9">
    <location>
        <begin position="104"/>
        <end position="124"/>
    </location>
</feature>
<comment type="subcellular location">
    <subcellularLocation>
        <location evidence="1">Membrane</location>
        <topology evidence="1">Multi-pass membrane protein</topology>
    </subcellularLocation>
</comment>
<evidence type="ECO:0000256" key="8">
    <source>
        <dbReference type="SAM" id="MobiDB-lite"/>
    </source>
</evidence>
<accession>A0AAD8U0B2</accession>
<dbReference type="EMBL" id="JAUUTY010000001">
    <property type="protein sequence ID" value="KAK1695349.1"/>
    <property type="molecule type" value="Genomic_DNA"/>
</dbReference>
<organism evidence="10 11">
    <name type="scientific">Lolium multiflorum</name>
    <name type="common">Italian ryegrass</name>
    <name type="synonym">Lolium perenne subsp. multiflorum</name>
    <dbReference type="NCBI Taxonomy" id="4521"/>
    <lineage>
        <taxon>Eukaryota</taxon>
        <taxon>Viridiplantae</taxon>
        <taxon>Streptophyta</taxon>
        <taxon>Embryophyta</taxon>
        <taxon>Tracheophyta</taxon>
        <taxon>Spermatophyta</taxon>
        <taxon>Magnoliopsida</taxon>
        <taxon>Liliopsida</taxon>
        <taxon>Poales</taxon>
        <taxon>Poaceae</taxon>
        <taxon>BOP clade</taxon>
        <taxon>Pooideae</taxon>
        <taxon>Poodae</taxon>
        <taxon>Poeae</taxon>
        <taxon>Poeae Chloroplast Group 2 (Poeae type)</taxon>
        <taxon>Loliodinae</taxon>
        <taxon>Loliinae</taxon>
        <taxon>Lolium</taxon>
    </lineage>
</organism>
<feature type="transmembrane region" description="Helical" evidence="9">
    <location>
        <begin position="73"/>
        <end position="92"/>
    </location>
</feature>
<feature type="transmembrane region" description="Helical" evidence="9">
    <location>
        <begin position="186"/>
        <end position="209"/>
    </location>
</feature>
<dbReference type="PANTHER" id="PTHR45724:SF11">
    <property type="entry name" value="AQUAPORIN NIP5-1-RELATED"/>
    <property type="match status" value="1"/>
</dbReference>
<feature type="compositionally biased region" description="Polar residues" evidence="8">
    <location>
        <begin position="7"/>
        <end position="18"/>
    </location>
</feature>
<dbReference type="PROSITE" id="PS00221">
    <property type="entry name" value="MIP"/>
    <property type="match status" value="2"/>
</dbReference>
<dbReference type="SUPFAM" id="SSF81338">
    <property type="entry name" value="Aquaporin-like"/>
    <property type="match status" value="2"/>
</dbReference>
<keyword evidence="3 9" id="KW-0812">Transmembrane</keyword>
<dbReference type="Gene3D" id="1.20.1080.10">
    <property type="entry name" value="Glycerol uptake facilitator protein"/>
    <property type="match status" value="2"/>
</dbReference>
<dbReference type="FunFam" id="1.20.1080.10:FF:000013">
    <property type="entry name" value="Aquaporin NIP2-1"/>
    <property type="match status" value="2"/>
</dbReference>
<dbReference type="InterPro" id="IPR023271">
    <property type="entry name" value="Aquaporin-like"/>
</dbReference>
<evidence type="ECO:0000256" key="3">
    <source>
        <dbReference type="ARBA" id="ARBA00022692"/>
    </source>
</evidence>
<evidence type="ECO:0000256" key="1">
    <source>
        <dbReference type="ARBA" id="ARBA00004141"/>
    </source>
</evidence>
<reference evidence="10" key="1">
    <citation type="submission" date="2023-07" db="EMBL/GenBank/DDBJ databases">
        <title>A chromosome-level genome assembly of Lolium multiflorum.</title>
        <authorList>
            <person name="Chen Y."/>
            <person name="Copetti D."/>
            <person name="Kolliker R."/>
            <person name="Studer B."/>
        </authorList>
    </citation>
    <scope>NUCLEOTIDE SEQUENCE</scope>
    <source>
        <strain evidence="10">02402/16</strain>
        <tissue evidence="10">Leaf</tissue>
    </source>
</reference>
<dbReference type="InterPro" id="IPR000425">
    <property type="entry name" value="MIP"/>
</dbReference>
<evidence type="ECO:0000256" key="5">
    <source>
        <dbReference type="ARBA" id="ARBA00022989"/>
    </source>
</evidence>
<feature type="transmembrane region" description="Helical" evidence="9">
    <location>
        <begin position="372"/>
        <end position="395"/>
    </location>
</feature>
<evidence type="ECO:0000313" key="11">
    <source>
        <dbReference type="Proteomes" id="UP001231189"/>
    </source>
</evidence>
<keyword evidence="5 9" id="KW-1133">Transmembrane helix</keyword>
<protein>
    <submittedName>
        <fullName evidence="10">Uncharacterized protein</fullName>
    </submittedName>
</protein>
<dbReference type="AlphaFoldDB" id="A0AAD8U0B2"/>
<evidence type="ECO:0000313" key="10">
    <source>
        <dbReference type="EMBL" id="KAK1695349.1"/>
    </source>
</evidence>
<feature type="transmembrane region" description="Helical" evidence="9">
    <location>
        <begin position="260"/>
        <end position="281"/>
    </location>
</feature>
<dbReference type="PRINTS" id="PR00783">
    <property type="entry name" value="MINTRINSICP"/>
</dbReference>